<evidence type="ECO:0000256" key="1">
    <source>
        <dbReference type="ARBA" id="ARBA00006773"/>
    </source>
</evidence>
<dbReference type="InterPro" id="IPR006679">
    <property type="entry name" value="Adenine_deam"/>
</dbReference>
<evidence type="ECO:0000313" key="9">
    <source>
        <dbReference type="EMBL" id="GAA3011501.1"/>
    </source>
</evidence>
<keyword evidence="10" id="KW-1185">Reference proteome</keyword>
<dbReference type="Proteomes" id="UP001501577">
    <property type="component" value="Unassembled WGS sequence"/>
</dbReference>
<dbReference type="SUPFAM" id="SSF51556">
    <property type="entry name" value="Metallo-dependent hydrolases"/>
    <property type="match status" value="1"/>
</dbReference>
<proteinExistence type="inferred from homology"/>
<protein>
    <recommendedName>
        <fullName evidence="2 6">Adenine deaminase</fullName>
        <shortName evidence="6">Adenase</shortName>
        <shortName evidence="6">Adenine aminase</shortName>
        <ecNumber evidence="2 6">3.5.4.2</ecNumber>
    </recommendedName>
</protein>
<evidence type="ECO:0000256" key="6">
    <source>
        <dbReference type="HAMAP-Rule" id="MF_01518"/>
    </source>
</evidence>
<feature type="domain" description="Amidohydrolase-related" evidence="7">
    <location>
        <begin position="76"/>
        <end position="361"/>
    </location>
</feature>
<comment type="similarity">
    <text evidence="1 6">Belongs to the metallo-dependent hydrolases superfamily. Adenine deaminase family.</text>
</comment>
<dbReference type="InterPro" id="IPR032466">
    <property type="entry name" value="Metal_Hydrolase"/>
</dbReference>
<keyword evidence="3 6" id="KW-0378">Hydrolase</keyword>
<keyword evidence="4 6" id="KW-0464">Manganese</keyword>
<reference evidence="9 10" key="1">
    <citation type="journal article" date="2019" name="Int. J. Syst. Evol. Microbiol.">
        <title>The Global Catalogue of Microorganisms (GCM) 10K type strain sequencing project: providing services to taxonomists for standard genome sequencing and annotation.</title>
        <authorList>
            <consortium name="The Broad Institute Genomics Platform"/>
            <consortium name="The Broad Institute Genome Sequencing Center for Infectious Disease"/>
            <person name="Wu L."/>
            <person name="Ma J."/>
        </authorList>
    </citation>
    <scope>NUCLEOTIDE SEQUENCE [LARGE SCALE GENOMIC DNA]</scope>
    <source>
        <strain evidence="9 10">JCM 8736</strain>
    </source>
</reference>
<evidence type="ECO:0000256" key="4">
    <source>
        <dbReference type="ARBA" id="ARBA00023211"/>
    </source>
</evidence>
<evidence type="ECO:0000256" key="2">
    <source>
        <dbReference type="ARBA" id="ARBA00012782"/>
    </source>
</evidence>
<dbReference type="Pfam" id="PF13382">
    <property type="entry name" value="Adenine_deam_C"/>
    <property type="match status" value="1"/>
</dbReference>
<evidence type="ECO:0000256" key="5">
    <source>
        <dbReference type="ARBA" id="ARBA00047720"/>
    </source>
</evidence>
<sequence length="597" mass="65944">MKKIPIPNRRELLQAALNEIPTDLAVTNTRYLNLFTGEEYPATVFIHKGFIVHVEADELEEGLDNVNQVIDAYGAYIVPGLIDAHMHVESSMLTPRHFAEAVIPHGTTTVITDPHEVANVAGEEAVRYMHDAGLDLPMRQWINIPSSVPAVPGLEEAGAVFDASVVGRLAKLKNVIGLAEVMDYKGVEQGTDRMMDMIEAAERNDLYIQGHVPGESGRLLSAYLVGGPTTDHETRAPGEAKNKLRAGMYVDARESSMAKNIETIWKDVKDLPWRERLALCTDDREASDILKTGHMNDVVRQIIQNGMSPIEAIRAGSLHVAEEVGITNLGAIAPGYVADFLLVHDLEDFNPEKVFFEGRLVAEQGKMVTSIEHKEFEIESRNTINVLPLALTDFYLKTPAEKQTGTIKINVPVYEDYNGSITYLQEEEHVVKDGIVDISDDPDLAYVIIVNRYGKANKTVGLIRHFGGVEGAVGSTVAHDHHNMMIVYRYPEAAQRVYKALVKCGGGISCSGKDELLQTLKLPVFGLMSAMDCFDTAEQAEKMKETLRSIGVDTLNPLLRIVTLGLTVIPEFKYSDLGLVDVLESQLIPIFPEYNNK</sequence>
<dbReference type="Gene3D" id="2.30.40.10">
    <property type="entry name" value="Urease, subunit C, domain 1"/>
    <property type="match status" value="1"/>
</dbReference>
<comment type="catalytic activity">
    <reaction evidence="5 6">
        <text>adenine + H2O + H(+) = hypoxanthine + NH4(+)</text>
        <dbReference type="Rhea" id="RHEA:23688"/>
        <dbReference type="ChEBI" id="CHEBI:15377"/>
        <dbReference type="ChEBI" id="CHEBI:15378"/>
        <dbReference type="ChEBI" id="CHEBI:16708"/>
        <dbReference type="ChEBI" id="CHEBI:17368"/>
        <dbReference type="ChEBI" id="CHEBI:28938"/>
        <dbReference type="EC" id="3.5.4.2"/>
    </reaction>
</comment>
<evidence type="ECO:0000259" key="8">
    <source>
        <dbReference type="Pfam" id="PF13382"/>
    </source>
</evidence>
<dbReference type="EC" id="3.5.4.2" evidence="2 6"/>
<organism evidence="9 10">
    <name type="scientific">Tetragenococcus solitarius</name>
    <dbReference type="NCBI Taxonomy" id="71453"/>
    <lineage>
        <taxon>Bacteria</taxon>
        <taxon>Bacillati</taxon>
        <taxon>Bacillota</taxon>
        <taxon>Bacilli</taxon>
        <taxon>Lactobacillales</taxon>
        <taxon>Enterococcaceae</taxon>
        <taxon>Tetragenococcus</taxon>
    </lineage>
</organism>
<feature type="domain" description="Adenine deaminase C-terminal" evidence="8">
    <location>
        <begin position="421"/>
        <end position="584"/>
    </location>
</feature>
<dbReference type="Pfam" id="PF01979">
    <property type="entry name" value="Amidohydro_1"/>
    <property type="match status" value="1"/>
</dbReference>
<dbReference type="InterPro" id="IPR011059">
    <property type="entry name" value="Metal-dep_hydrolase_composite"/>
</dbReference>
<dbReference type="HAMAP" id="MF_01518">
    <property type="entry name" value="Adenine_deamin"/>
    <property type="match status" value="1"/>
</dbReference>
<evidence type="ECO:0000256" key="3">
    <source>
        <dbReference type="ARBA" id="ARBA00022801"/>
    </source>
</evidence>
<comment type="cofactor">
    <cofactor evidence="6">
        <name>Mn(2+)</name>
        <dbReference type="ChEBI" id="CHEBI:29035"/>
    </cofactor>
</comment>
<dbReference type="InterPro" id="IPR006680">
    <property type="entry name" value="Amidohydro-rel"/>
</dbReference>
<dbReference type="PANTHER" id="PTHR11113">
    <property type="entry name" value="N-ACETYLGLUCOSAMINE-6-PHOSPHATE DEACETYLASE"/>
    <property type="match status" value="1"/>
</dbReference>
<dbReference type="SUPFAM" id="SSF51338">
    <property type="entry name" value="Composite domain of metallo-dependent hydrolases"/>
    <property type="match status" value="1"/>
</dbReference>
<dbReference type="PANTHER" id="PTHR11113:SF2">
    <property type="entry name" value="ADENINE DEAMINASE"/>
    <property type="match status" value="1"/>
</dbReference>
<dbReference type="RefSeq" id="WP_068708105.1">
    <property type="nucleotide sequence ID" value="NZ_BAAAXQ010000013.1"/>
</dbReference>
<evidence type="ECO:0000313" key="10">
    <source>
        <dbReference type="Proteomes" id="UP001501577"/>
    </source>
</evidence>
<comment type="caution">
    <text evidence="9">The sequence shown here is derived from an EMBL/GenBank/DDBJ whole genome shotgun (WGS) entry which is preliminary data.</text>
</comment>
<name>A0ABN3Y887_9ENTE</name>
<accession>A0ABN3Y887</accession>
<gene>
    <name evidence="6 9" type="primary">ade</name>
    <name evidence="9" type="ORF">GCM10019998_04640</name>
</gene>
<dbReference type="InterPro" id="IPR026912">
    <property type="entry name" value="Adenine_deam_C"/>
</dbReference>
<dbReference type="Gene3D" id="3.20.20.140">
    <property type="entry name" value="Metal-dependent hydrolases"/>
    <property type="match status" value="1"/>
</dbReference>
<evidence type="ECO:0000259" key="7">
    <source>
        <dbReference type="Pfam" id="PF01979"/>
    </source>
</evidence>
<dbReference type="EMBL" id="BAAAXQ010000013">
    <property type="protein sequence ID" value="GAA3011501.1"/>
    <property type="molecule type" value="Genomic_DNA"/>
</dbReference>